<comment type="caution">
    <text evidence="1">The sequence shown here is derived from an EMBL/GenBank/DDBJ whole genome shotgun (WGS) entry which is preliminary data.</text>
</comment>
<accession>A0A5D4SZ00</accession>
<dbReference type="RefSeq" id="WP_148987527.1">
    <property type="nucleotide sequence ID" value="NZ_VTEV01000003.1"/>
</dbReference>
<sequence>MNTVAALSLVKARLGISNSTIRDEYILAIISGVIAEMKDVHGLTLSEEKANQLMFIVDLSTWRYQNRDSPNGLPRHFQWRFHNLLISGGGANSV</sequence>
<organism evidence="1 2">
    <name type="scientific">Sutcliffiella horikoshii</name>
    <dbReference type="NCBI Taxonomy" id="79883"/>
    <lineage>
        <taxon>Bacteria</taxon>
        <taxon>Bacillati</taxon>
        <taxon>Bacillota</taxon>
        <taxon>Bacilli</taxon>
        <taxon>Bacillales</taxon>
        <taxon>Bacillaceae</taxon>
        <taxon>Sutcliffiella</taxon>
    </lineage>
</organism>
<protein>
    <recommendedName>
        <fullName evidence="3">Phage gp6-like head-tail connector protein</fullName>
    </recommendedName>
</protein>
<evidence type="ECO:0000313" key="2">
    <source>
        <dbReference type="Proteomes" id="UP000322524"/>
    </source>
</evidence>
<evidence type="ECO:0008006" key="3">
    <source>
        <dbReference type="Google" id="ProtNLM"/>
    </source>
</evidence>
<proteinExistence type="predicted"/>
<gene>
    <name evidence="1" type="ORF">FZC76_06860</name>
</gene>
<dbReference type="AlphaFoldDB" id="A0A5D4SZ00"/>
<evidence type="ECO:0000313" key="1">
    <source>
        <dbReference type="EMBL" id="TYS68660.1"/>
    </source>
</evidence>
<reference evidence="1 2" key="1">
    <citation type="submission" date="2019-08" db="EMBL/GenBank/DDBJ databases">
        <title>Bacillus genomes from the desert of Cuatro Cienegas, Coahuila.</title>
        <authorList>
            <person name="Olmedo-Alvarez G."/>
        </authorList>
    </citation>
    <scope>NUCLEOTIDE SEQUENCE [LARGE SCALE GENOMIC DNA]</scope>
    <source>
        <strain evidence="1 2">CH28_1T</strain>
    </source>
</reference>
<dbReference type="EMBL" id="VTEV01000003">
    <property type="protein sequence ID" value="TYS68660.1"/>
    <property type="molecule type" value="Genomic_DNA"/>
</dbReference>
<name>A0A5D4SZ00_9BACI</name>
<dbReference type="Proteomes" id="UP000322524">
    <property type="component" value="Unassembled WGS sequence"/>
</dbReference>
<dbReference type="OrthoDB" id="1808529at2"/>